<evidence type="ECO:0000256" key="6">
    <source>
        <dbReference type="ARBA" id="ARBA00022989"/>
    </source>
</evidence>
<feature type="transmembrane region" description="Helical" evidence="8">
    <location>
        <begin position="102"/>
        <end position="119"/>
    </location>
</feature>
<evidence type="ECO:0000256" key="2">
    <source>
        <dbReference type="ARBA" id="ARBA00022654"/>
    </source>
</evidence>
<keyword evidence="3" id="KW-0645">Protease</keyword>
<keyword evidence="1" id="KW-1003">Cell membrane</keyword>
<protein>
    <submittedName>
        <fullName evidence="9">Accessory gene regulator B</fullName>
    </submittedName>
</protein>
<feature type="transmembrane region" description="Helical" evidence="8">
    <location>
        <begin position="80"/>
        <end position="96"/>
    </location>
</feature>
<evidence type="ECO:0000313" key="10">
    <source>
        <dbReference type="Proteomes" id="UP001248709"/>
    </source>
</evidence>
<dbReference type="EMBL" id="JAUSUY010000012">
    <property type="protein sequence ID" value="MDT3427498.1"/>
    <property type="molecule type" value="Genomic_DNA"/>
</dbReference>
<feature type="transmembrane region" description="Helical" evidence="8">
    <location>
        <begin position="28"/>
        <end position="47"/>
    </location>
</feature>
<dbReference type="RefSeq" id="WP_025702632.1">
    <property type="nucleotide sequence ID" value="NZ_JAUSUY010000012.1"/>
</dbReference>
<evidence type="ECO:0000256" key="4">
    <source>
        <dbReference type="ARBA" id="ARBA00022692"/>
    </source>
</evidence>
<keyword evidence="7 8" id="KW-0472">Membrane</keyword>
<feature type="transmembrane region" description="Helical" evidence="8">
    <location>
        <begin position="140"/>
        <end position="166"/>
    </location>
</feature>
<reference evidence="9 10" key="1">
    <citation type="submission" date="2023-07" db="EMBL/GenBank/DDBJ databases">
        <title>Genomic Encyclopedia of Type Strains, Phase IV (KMG-IV): sequencing the most valuable type-strain genomes for metagenomic binning, comparative biology and taxonomic classification.</title>
        <authorList>
            <person name="Goeker M."/>
        </authorList>
    </citation>
    <scope>NUCLEOTIDE SEQUENCE [LARGE SCALE GENOMIC DNA]</scope>
    <source>
        <strain evidence="9 10">T98</strain>
    </source>
</reference>
<evidence type="ECO:0000256" key="1">
    <source>
        <dbReference type="ARBA" id="ARBA00022475"/>
    </source>
</evidence>
<dbReference type="Proteomes" id="UP001248709">
    <property type="component" value="Unassembled WGS sequence"/>
</dbReference>
<keyword evidence="2" id="KW-0673">Quorum sensing</keyword>
<keyword evidence="4 8" id="KW-0812">Transmembrane</keyword>
<dbReference type="SMART" id="SM00793">
    <property type="entry name" value="AgrB"/>
    <property type="match status" value="1"/>
</dbReference>
<evidence type="ECO:0000313" key="9">
    <source>
        <dbReference type="EMBL" id="MDT3427498.1"/>
    </source>
</evidence>
<comment type="caution">
    <text evidence="9">The sequence shown here is derived from an EMBL/GenBank/DDBJ whole genome shotgun (WGS) entry which is preliminary data.</text>
</comment>
<evidence type="ECO:0000256" key="7">
    <source>
        <dbReference type="ARBA" id="ARBA00023136"/>
    </source>
</evidence>
<proteinExistence type="predicted"/>
<keyword evidence="10" id="KW-1185">Reference proteome</keyword>
<evidence type="ECO:0000256" key="5">
    <source>
        <dbReference type="ARBA" id="ARBA00022801"/>
    </source>
</evidence>
<evidence type="ECO:0000256" key="3">
    <source>
        <dbReference type="ARBA" id="ARBA00022670"/>
    </source>
</evidence>
<dbReference type="Pfam" id="PF04647">
    <property type="entry name" value="AgrB"/>
    <property type="match status" value="1"/>
</dbReference>
<gene>
    <name evidence="9" type="ORF">J2Z22_003061</name>
</gene>
<keyword evidence="6 8" id="KW-1133">Transmembrane helix</keyword>
<dbReference type="InterPro" id="IPR006741">
    <property type="entry name" value="AgrB"/>
</dbReference>
<keyword evidence="5" id="KW-0378">Hydrolase</keyword>
<accession>A0ABU3H9J8</accession>
<sequence length="174" mass="19534">MNIMAHKIACAIKRANPEQTSSVEVMQYALQIILNTLLIFVMSILLASLTGNIRGAVLTFSSLALLRIFSGGFHLKTARACNLFSTLLCVIIPLLSEYLENYLLYLNLTSLLLAILFAPNPDINTQINKKWYPALKLLSVLLISTNFLIYSPVIGLAFFIQSLTIIPFERRWAR</sequence>
<name>A0ABU3H9J8_9BACL</name>
<evidence type="ECO:0000256" key="8">
    <source>
        <dbReference type="SAM" id="Phobius"/>
    </source>
</evidence>
<organism evidence="9 10">
    <name type="scientific">Paenibacillus forsythiae</name>
    <dbReference type="NCBI Taxonomy" id="365616"/>
    <lineage>
        <taxon>Bacteria</taxon>
        <taxon>Bacillati</taxon>
        <taxon>Bacillota</taxon>
        <taxon>Bacilli</taxon>
        <taxon>Bacillales</taxon>
        <taxon>Paenibacillaceae</taxon>
        <taxon>Paenibacillus</taxon>
    </lineage>
</organism>